<dbReference type="Pfam" id="PF11307">
    <property type="entry name" value="DUF3109"/>
    <property type="match status" value="1"/>
</dbReference>
<comment type="similarity">
    <text evidence="1">Belongs to the Rv0495c family.</text>
</comment>
<sequence length="228" mass="25527">MLVNKQKLSFSSMVFTSEKKSIYLAPFLVLLRKTFYICSMFQLGKTIVSEDLIEKDFVCNLGACKGECCIAGEAGAPLSKEEIIILEEIYPKLKPFLRSEGIEAIEAQGTHIISPLDELETPLVNGKECAYVSFSENGTAGCGIEDAYNAGAVDFRKPVSCHLYPVRVQDYSEFSAVNYHKWPICNDACTLGAQLKVPVYKFVKDALIRKFGEYWYAELEKVAAKHDY</sequence>
<gene>
    <name evidence="2" type="ORF">BXY75_0659</name>
</gene>
<comment type="caution">
    <text evidence="2">The sequence shown here is derived from an EMBL/GenBank/DDBJ whole genome shotgun (WGS) entry which is preliminary data.</text>
</comment>
<dbReference type="EMBL" id="REFC01000011">
    <property type="protein sequence ID" value="RMA66239.1"/>
    <property type="molecule type" value="Genomic_DNA"/>
</dbReference>
<name>A0A3L9Z478_9FLAO</name>
<evidence type="ECO:0000313" key="2">
    <source>
        <dbReference type="EMBL" id="RMA66239.1"/>
    </source>
</evidence>
<protein>
    <submittedName>
        <fullName evidence="2">Uncharacterized protein DUF3109</fullName>
    </submittedName>
</protein>
<evidence type="ECO:0000313" key="3">
    <source>
        <dbReference type="Proteomes" id="UP000271339"/>
    </source>
</evidence>
<evidence type="ECO:0000256" key="1">
    <source>
        <dbReference type="ARBA" id="ARBA00093770"/>
    </source>
</evidence>
<dbReference type="Proteomes" id="UP000271339">
    <property type="component" value="Unassembled WGS sequence"/>
</dbReference>
<proteinExistence type="inferred from homology"/>
<dbReference type="InterPro" id="IPR021458">
    <property type="entry name" value="Rv0495c"/>
</dbReference>
<reference evidence="2 3" key="1">
    <citation type="submission" date="2018-10" db="EMBL/GenBank/DDBJ databases">
        <title>Genomic Encyclopedia of Archaeal and Bacterial Type Strains, Phase II (KMG-II): from individual species to whole genera.</title>
        <authorList>
            <person name="Goeker M."/>
        </authorList>
    </citation>
    <scope>NUCLEOTIDE SEQUENCE [LARGE SCALE GENOMIC DNA]</scope>
    <source>
        <strain evidence="2 3">DSM 23424</strain>
    </source>
</reference>
<keyword evidence="3" id="KW-1185">Reference proteome</keyword>
<accession>A0A3L9Z478</accession>
<organism evidence="2 3">
    <name type="scientific">Ulvibacter antarcticus</name>
    <dbReference type="NCBI Taxonomy" id="442714"/>
    <lineage>
        <taxon>Bacteria</taxon>
        <taxon>Pseudomonadati</taxon>
        <taxon>Bacteroidota</taxon>
        <taxon>Flavobacteriia</taxon>
        <taxon>Flavobacteriales</taxon>
        <taxon>Flavobacteriaceae</taxon>
        <taxon>Ulvibacter</taxon>
    </lineage>
</organism>
<dbReference type="AlphaFoldDB" id="A0A3L9Z478"/>